<reference evidence="1" key="1">
    <citation type="submission" date="2020-11" db="EMBL/GenBank/DDBJ databases">
        <authorList>
            <person name="Koelle M."/>
            <person name="Horta M.A.C."/>
            <person name="Nowrousian M."/>
            <person name="Ohm R.A."/>
            <person name="Benz P."/>
            <person name="Pilgard A."/>
        </authorList>
    </citation>
    <scope>NUCLEOTIDE SEQUENCE</scope>
    <source>
        <strain evidence="1">FPRL280</strain>
    </source>
</reference>
<dbReference type="Proteomes" id="UP000639403">
    <property type="component" value="Unassembled WGS sequence"/>
</dbReference>
<evidence type="ECO:0000313" key="2">
    <source>
        <dbReference type="Proteomes" id="UP000639403"/>
    </source>
</evidence>
<accession>A0A8H7TVY2</accession>
<name>A0A8H7TVY2_9APHY</name>
<protein>
    <submittedName>
        <fullName evidence="1">Uncharacterized protein</fullName>
    </submittedName>
</protein>
<organism evidence="1 2">
    <name type="scientific">Rhodonia placenta</name>
    <dbReference type="NCBI Taxonomy" id="104341"/>
    <lineage>
        <taxon>Eukaryota</taxon>
        <taxon>Fungi</taxon>
        <taxon>Dikarya</taxon>
        <taxon>Basidiomycota</taxon>
        <taxon>Agaricomycotina</taxon>
        <taxon>Agaricomycetes</taxon>
        <taxon>Polyporales</taxon>
        <taxon>Adustoporiaceae</taxon>
        <taxon>Rhodonia</taxon>
    </lineage>
</organism>
<proteinExistence type="predicted"/>
<gene>
    <name evidence="1" type="ORF">IEO21_10925</name>
</gene>
<reference evidence="1" key="2">
    <citation type="journal article" name="Front. Microbiol.">
        <title>Degradative Capacity of Two Strains of Rhodonia placenta: From Phenotype to Genotype.</title>
        <authorList>
            <person name="Kolle M."/>
            <person name="Horta M.A.C."/>
            <person name="Nowrousian M."/>
            <person name="Ohm R.A."/>
            <person name="Benz J.P."/>
            <person name="Pilgard A."/>
        </authorList>
    </citation>
    <scope>NUCLEOTIDE SEQUENCE</scope>
    <source>
        <strain evidence="1">FPRL280</strain>
    </source>
</reference>
<sequence>MIRQILDTSCFW</sequence>
<comment type="caution">
    <text evidence="1">The sequence shown here is derived from an EMBL/GenBank/DDBJ whole genome shotgun (WGS) entry which is preliminary data.</text>
</comment>
<evidence type="ECO:0000313" key="1">
    <source>
        <dbReference type="EMBL" id="KAF9796958.1"/>
    </source>
</evidence>
<dbReference type="EMBL" id="JADOXO010001246">
    <property type="protein sequence ID" value="KAF9796958.1"/>
    <property type="molecule type" value="Genomic_DNA"/>
</dbReference>